<feature type="domain" description="Glycine-rich" evidence="1">
    <location>
        <begin position="28"/>
        <end position="216"/>
    </location>
</feature>
<proteinExistence type="predicted"/>
<gene>
    <name evidence="2" type="ORF">GGQ57_002536</name>
</gene>
<evidence type="ECO:0000313" key="3">
    <source>
        <dbReference type="Proteomes" id="UP000533637"/>
    </source>
</evidence>
<keyword evidence="3" id="KW-1185">Reference proteome</keyword>
<dbReference type="RefSeq" id="WP_183671012.1">
    <property type="nucleotide sequence ID" value="NZ_BMPB01000012.1"/>
</dbReference>
<sequence>MGNRRRSILFASGMIEVTQMVVIKSSEIYTIPVDTVKLDAFIVGAGGGGGLPVAPTSYGSYTAGYAGKGGTVVYQENIPFIKGEEMTVVIGQGGVAATTANNAGNKGGDTSFGTLIALGGSGGAAGTNSSPSIGRDGTACPFGDIESESIASTDLFGANGGDGSITTMANAGGNTGAGKGANRSTAAAAGVFYGSAGGGGTIYRSFSNTIRNAGSGYQGIAILKVVRRMKESDMPLVVKTAIITDVLQTSWSVPANTKKIDVFIVAGGGSGFGSNQMNVLNRMITGGRGGQVLYVEDIPFTKNKVFNLKIGDQTANTSYTGVKGNDTTFGEYTAIGGATGAMYSGSAPTIHDGKKCIFEDINPNNLYGADGGTVSNNNGEILLFDGGKTGGGKGSSQSGKDATFYGSGGGAHGVLSGAMSYPGRGYQGIIIIRYYVRTLE</sequence>
<feature type="domain" description="Glycine-rich" evidence="1">
    <location>
        <begin position="248"/>
        <end position="435"/>
    </location>
</feature>
<dbReference type="Pfam" id="PF21722">
    <property type="entry name" value="Gly_rich_2"/>
    <property type="match status" value="2"/>
</dbReference>
<organism evidence="2 3">
    <name type="scientific">Parabacteroides faecis</name>
    <dbReference type="NCBI Taxonomy" id="1217282"/>
    <lineage>
        <taxon>Bacteria</taxon>
        <taxon>Pseudomonadati</taxon>
        <taxon>Bacteroidota</taxon>
        <taxon>Bacteroidia</taxon>
        <taxon>Bacteroidales</taxon>
        <taxon>Tannerellaceae</taxon>
        <taxon>Parabacteroides</taxon>
    </lineage>
</organism>
<reference evidence="2 3" key="1">
    <citation type="submission" date="2020-08" db="EMBL/GenBank/DDBJ databases">
        <title>Genomic Encyclopedia of Type Strains, Phase IV (KMG-IV): sequencing the most valuable type-strain genomes for metagenomic binning, comparative biology and taxonomic classification.</title>
        <authorList>
            <person name="Goeker M."/>
        </authorList>
    </citation>
    <scope>NUCLEOTIDE SEQUENCE [LARGE SCALE GENOMIC DNA]</scope>
    <source>
        <strain evidence="2 3">DSM 102983</strain>
    </source>
</reference>
<comment type="caution">
    <text evidence="2">The sequence shown here is derived from an EMBL/GenBank/DDBJ whole genome shotgun (WGS) entry which is preliminary data.</text>
</comment>
<evidence type="ECO:0000313" key="2">
    <source>
        <dbReference type="EMBL" id="MBB4622636.1"/>
    </source>
</evidence>
<name>A0ABR6KM91_9BACT</name>
<evidence type="ECO:0000259" key="1">
    <source>
        <dbReference type="Pfam" id="PF21722"/>
    </source>
</evidence>
<dbReference type="InterPro" id="IPR049304">
    <property type="entry name" value="Gly_rich_dom"/>
</dbReference>
<dbReference type="Proteomes" id="UP000533637">
    <property type="component" value="Unassembled WGS sequence"/>
</dbReference>
<accession>A0ABR6KM91</accession>
<protein>
    <recommendedName>
        <fullName evidence="1">Glycine-rich domain-containing protein</fullName>
    </recommendedName>
</protein>
<dbReference type="EMBL" id="JACHOC010000004">
    <property type="protein sequence ID" value="MBB4622636.1"/>
    <property type="molecule type" value="Genomic_DNA"/>
</dbReference>